<name>A0A517DYF0_9FIRM</name>
<gene>
    <name evidence="2" type="ORF">SPTER_38060</name>
</gene>
<organism evidence="2 3">
    <name type="scientific">Sporomusa termitida</name>
    <dbReference type="NCBI Taxonomy" id="2377"/>
    <lineage>
        <taxon>Bacteria</taxon>
        <taxon>Bacillati</taxon>
        <taxon>Bacillota</taxon>
        <taxon>Negativicutes</taxon>
        <taxon>Selenomonadales</taxon>
        <taxon>Sporomusaceae</taxon>
        <taxon>Sporomusa</taxon>
    </lineage>
</organism>
<evidence type="ECO:0000313" key="2">
    <source>
        <dbReference type="EMBL" id="QDR82381.1"/>
    </source>
</evidence>
<accession>A0A517DYF0</accession>
<reference evidence="2 3" key="1">
    <citation type="submission" date="2019-02" db="EMBL/GenBank/DDBJ databases">
        <title>Closed genome of Sporomusa termitida DSM 4440.</title>
        <authorList>
            <person name="Poehlein A."/>
            <person name="Daniel R."/>
        </authorList>
    </citation>
    <scope>NUCLEOTIDE SEQUENCE [LARGE SCALE GENOMIC DNA]</scope>
    <source>
        <strain evidence="2 3">DSM 4440</strain>
    </source>
</reference>
<evidence type="ECO:0000256" key="1">
    <source>
        <dbReference type="SAM" id="MobiDB-lite"/>
    </source>
</evidence>
<dbReference type="Proteomes" id="UP000320776">
    <property type="component" value="Chromosome"/>
</dbReference>
<feature type="region of interest" description="Disordered" evidence="1">
    <location>
        <begin position="1"/>
        <end position="43"/>
    </location>
</feature>
<dbReference type="AlphaFoldDB" id="A0A517DYF0"/>
<dbReference type="RefSeq" id="WP_144351776.1">
    <property type="nucleotide sequence ID" value="NZ_CP036259.1"/>
</dbReference>
<sequence>MPNIESSPADGCEPRPAGKREVRSEPRYSRRQRMRERALETSNEETVTGLEQVFEAKLAAIRTYEQRLSTITDPYARRSLQQMIRKERKELLHLADLTDLVEQSPELNGLTRTQRRFNHEVKMHTGQDLTFWLGAAVVGAVLLPSVREKLRPLAVKAVQGIVGLTEQAQGVFSGVREDIEDLVSEAQFERFKDSLEPVAEEGPAEP</sequence>
<dbReference type="KEGG" id="sted:SPTER_38060"/>
<dbReference type="EMBL" id="CP036259">
    <property type="protein sequence ID" value="QDR82381.1"/>
    <property type="molecule type" value="Genomic_DNA"/>
</dbReference>
<protein>
    <submittedName>
        <fullName evidence="2">Uncharacterized protein</fullName>
    </submittedName>
</protein>
<keyword evidence="3" id="KW-1185">Reference proteome</keyword>
<evidence type="ECO:0000313" key="3">
    <source>
        <dbReference type="Proteomes" id="UP000320776"/>
    </source>
</evidence>
<proteinExistence type="predicted"/>
<dbReference type="OrthoDB" id="1680725at2"/>
<feature type="compositionally biased region" description="Basic and acidic residues" evidence="1">
    <location>
        <begin position="12"/>
        <end position="28"/>
    </location>
</feature>